<dbReference type="InterPro" id="IPR046977">
    <property type="entry name" value="RsmC/RlmG"/>
</dbReference>
<gene>
    <name evidence="4" type="ORF">G5B42_05650</name>
</gene>
<protein>
    <submittedName>
        <fullName evidence="4">Class I SAM-dependent methyltransferase</fullName>
    </submittedName>
</protein>
<dbReference type="PANTHER" id="PTHR47816:SF4">
    <property type="entry name" value="RIBOSOMAL RNA SMALL SUBUNIT METHYLTRANSFERASE C"/>
    <property type="match status" value="1"/>
</dbReference>
<dbReference type="CDD" id="cd02440">
    <property type="entry name" value="AdoMet_MTases"/>
    <property type="match status" value="1"/>
</dbReference>
<keyword evidence="1 4" id="KW-0489">Methyltransferase</keyword>
<keyword evidence="5" id="KW-1185">Reference proteome</keyword>
<dbReference type="InterPro" id="IPR007848">
    <property type="entry name" value="Small_mtfrase_dom"/>
</dbReference>
<dbReference type="EMBL" id="JAAKDE010000010">
    <property type="protein sequence ID" value="MBA2133027.1"/>
    <property type="molecule type" value="Genomic_DNA"/>
</dbReference>
<evidence type="ECO:0000313" key="5">
    <source>
        <dbReference type="Proteomes" id="UP000657177"/>
    </source>
</evidence>
<accession>A0A8J6I2F2</accession>
<keyword evidence="2" id="KW-0808">Transferase</keyword>
<dbReference type="Gene3D" id="3.40.50.150">
    <property type="entry name" value="Vaccinia Virus protein VP39"/>
    <property type="match status" value="1"/>
</dbReference>
<dbReference type="AlphaFoldDB" id="A0A8J6I2F2"/>
<evidence type="ECO:0000256" key="1">
    <source>
        <dbReference type="ARBA" id="ARBA00022603"/>
    </source>
</evidence>
<dbReference type="Pfam" id="PF05175">
    <property type="entry name" value="MTS"/>
    <property type="match status" value="1"/>
</dbReference>
<evidence type="ECO:0000259" key="3">
    <source>
        <dbReference type="Pfam" id="PF05175"/>
    </source>
</evidence>
<dbReference type="GO" id="GO:0032259">
    <property type="term" value="P:methylation"/>
    <property type="evidence" value="ECO:0007669"/>
    <property type="project" value="UniProtKB-KW"/>
</dbReference>
<name>A0A8J6I2F2_9FIRM</name>
<dbReference type="Proteomes" id="UP000657177">
    <property type="component" value="Unassembled WGS sequence"/>
</dbReference>
<dbReference type="RefSeq" id="WP_181339473.1">
    <property type="nucleotide sequence ID" value="NZ_JAAKDE010000010.1"/>
</dbReference>
<sequence length="204" mass="22531">MTEHYFTVEPGSAHQPREITVTLRGNALRLKTDAGVFSRDRLDLGTKILVESLDLAGVRAPLDLGCGYGPIGLTMARELPAVQVYMSDLNRRATELANENAALNGITNVLIRQGDGFEPWRDLYATGFRFDLVAINPPLRAGKETVLRLFTEARDFLAPAGQLWAVIRTSQGAKTYLRELQRIFPAAETAAIKSGYRVLRARMG</sequence>
<comment type="caution">
    <text evidence="4">The sequence shown here is derived from an EMBL/GenBank/DDBJ whole genome shotgun (WGS) entry which is preliminary data.</text>
</comment>
<dbReference type="PANTHER" id="PTHR47816">
    <property type="entry name" value="RIBOSOMAL RNA SMALL SUBUNIT METHYLTRANSFERASE C"/>
    <property type="match status" value="1"/>
</dbReference>
<dbReference type="SUPFAM" id="SSF53335">
    <property type="entry name" value="S-adenosyl-L-methionine-dependent methyltransferases"/>
    <property type="match status" value="1"/>
</dbReference>
<dbReference type="InterPro" id="IPR029063">
    <property type="entry name" value="SAM-dependent_MTases_sf"/>
</dbReference>
<proteinExistence type="predicted"/>
<evidence type="ECO:0000313" key="4">
    <source>
        <dbReference type="EMBL" id="MBA2133027.1"/>
    </source>
</evidence>
<reference evidence="4" key="1">
    <citation type="submission" date="2020-06" db="EMBL/GenBank/DDBJ databases">
        <title>Novel chitinolytic bacterium.</title>
        <authorList>
            <person name="Ungkulpasvich U."/>
            <person name="Kosugi A."/>
            <person name="Uke A."/>
        </authorList>
    </citation>
    <scope>NUCLEOTIDE SEQUENCE</scope>
    <source>
        <strain evidence="4">UUS1-1</strain>
    </source>
</reference>
<feature type="domain" description="Methyltransferase small" evidence="3">
    <location>
        <begin position="28"/>
        <end position="200"/>
    </location>
</feature>
<evidence type="ECO:0000256" key="2">
    <source>
        <dbReference type="ARBA" id="ARBA00022679"/>
    </source>
</evidence>
<dbReference type="GO" id="GO:0008757">
    <property type="term" value="F:S-adenosylmethionine-dependent methyltransferase activity"/>
    <property type="evidence" value="ECO:0007669"/>
    <property type="project" value="InterPro"/>
</dbReference>
<organism evidence="4 5">
    <name type="scientific">Capillibacterium thermochitinicola</name>
    <dbReference type="NCBI Taxonomy" id="2699427"/>
    <lineage>
        <taxon>Bacteria</taxon>
        <taxon>Bacillati</taxon>
        <taxon>Bacillota</taxon>
        <taxon>Capillibacterium</taxon>
    </lineage>
</organism>